<sequence>MRQGARGIQSIEVSGRILRALVETCQPMMLKELALAADLAPAQCHAYLTSLRHVGLVHQNPSTGLYSTGSFAMRLGIGWLRSSPLVLEVSEEIKKLSDSLSVMSVLAAWSTGGPTIIQINASAWQSALNVRQGTTFSVTGTATGRIFAAFGESPEIETQIAAEFDRDTPPGSIGTILERAEFEAQLETTREYGYAIAEGTPIPRTNAISVPIFDAEGTLQFAAGLIGPDERLPVSHGSPAQVGLLELSELMRKRIRSGGIAETHDAQLTERS</sequence>
<dbReference type="SUPFAM" id="SSF46785">
    <property type="entry name" value="Winged helix' DNA-binding domain"/>
    <property type="match status" value="1"/>
</dbReference>
<dbReference type="InterPro" id="IPR005471">
    <property type="entry name" value="Tscrpt_reg_IclR_N"/>
</dbReference>
<dbReference type="InterPro" id="IPR050707">
    <property type="entry name" value="HTH_MetabolicPath_Reg"/>
</dbReference>
<organism evidence="6 7">
    <name type="scientific">Salipiger bermudensis (strain DSM 26914 / JCM 13377 / KCTC 12554 / HTCC2601)</name>
    <name type="common">Pelagibaca bermudensis</name>
    <dbReference type="NCBI Taxonomy" id="314265"/>
    <lineage>
        <taxon>Bacteria</taxon>
        <taxon>Pseudomonadati</taxon>
        <taxon>Pseudomonadota</taxon>
        <taxon>Alphaproteobacteria</taxon>
        <taxon>Rhodobacterales</taxon>
        <taxon>Roseobacteraceae</taxon>
        <taxon>Salipiger</taxon>
    </lineage>
</organism>
<dbReference type="PANTHER" id="PTHR30136">
    <property type="entry name" value="HELIX-TURN-HELIX TRANSCRIPTIONAL REGULATOR, ICLR FAMILY"/>
    <property type="match status" value="1"/>
</dbReference>
<dbReference type="GO" id="GO:0003677">
    <property type="term" value="F:DNA binding"/>
    <property type="evidence" value="ECO:0007669"/>
    <property type="project" value="UniProtKB-KW"/>
</dbReference>
<dbReference type="Pfam" id="PF09339">
    <property type="entry name" value="HTH_IclR"/>
    <property type="match status" value="1"/>
</dbReference>
<dbReference type="PROSITE" id="PS51078">
    <property type="entry name" value="ICLR_ED"/>
    <property type="match status" value="1"/>
</dbReference>
<dbReference type="AlphaFoldDB" id="Q0FK45"/>
<keyword evidence="3" id="KW-0804">Transcription</keyword>
<keyword evidence="7" id="KW-1185">Reference proteome</keyword>
<evidence type="ECO:0000259" key="4">
    <source>
        <dbReference type="PROSITE" id="PS51077"/>
    </source>
</evidence>
<evidence type="ECO:0000313" key="6">
    <source>
        <dbReference type="EMBL" id="EAU44560.1"/>
    </source>
</evidence>
<keyword evidence="2" id="KW-0238">DNA-binding</keyword>
<dbReference type="eggNOG" id="COG1414">
    <property type="taxonomic scope" value="Bacteria"/>
</dbReference>
<dbReference type="Gene3D" id="1.10.10.10">
    <property type="entry name" value="Winged helix-like DNA-binding domain superfamily/Winged helix DNA-binding domain"/>
    <property type="match status" value="1"/>
</dbReference>
<dbReference type="STRING" id="314265.R2601_06203"/>
<feature type="domain" description="HTH iclR-type" evidence="4">
    <location>
        <begin position="8"/>
        <end position="70"/>
    </location>
</feature>
<dbReference type="Gene3D" id="3.30.450.40">
    <property type="match status" value="1"/>
</dbReference>
<name>Q0FK45_SALBH</name>
<dbReference type="InterPro" id="IPR036390">
    <property type="entry name" value="WH_DNA-bd_sf"/>
</dbReference>
<dbReference type="OrthoDB" id="6057486at2"/>
<dbReference type="InterPro" id="IPR014757">
    <property type="entry name" value="Tscrpt_reg_IclR_C"/>
</dbReference>
<evidence type="ECO:0000313" key="7">
    <source>
        <dbReference type="Proteomes" id="UP000006230"/>
    </source>
</evidence>
<dbReference type="HOGENOM" id="CLU_062618_2_0_5"/>
<reference evidence="6 7" key="1">
    <citation type="journal article" date="2010" name="J. Bacteriol.">
        <title>Genome sequences of Pelagibaca bermudensis HTCC2601T and Maritimibacter alkaliphilus HTCC2654T, the type strains of two marine Roseobacter genera.</title>
        <authorList>
            <person name="Thrash J.C."/>
            <person name="Cho J.C."/>
            <person name="Ferriera S."/>
            <person name="Johnson J."/>
            <person name="Vergin K.L."/>
            <person name="Giovannoni S.J."/>
        </authorList>
    </citation>
    <scope>NUCLEOTIDE SEQUENCE [LARGE SCALE GENOMIC DNA]</scope>
    <source>
        <strain evidence="7">DSM 26914 / JCM 13377 / KCTC 12554 / HTCC2601</strain>
    </source>
</reference>
<dbReference type="PROSITE" id="PS51077">
    <property type="entry name" value="HTH_ICLR"/>
    <property type="match status" value="1"/>
</dbReference>
<keyword evidence="1" id="KW-0805">Transcription regulation</keyword>
<evidence type="ECO:0000256" key="2">
    <source>
        <dbReference type="ARBA" id="ARBA00023125"/>
    </source>
</evidence>
<dbReference type="GO" id="GO:0045892">
    <property type="term" value="P:negative regulation of DNA-templated transcription"/>
    <property type="evidence" value="ECO:0007669"/>
    <property type="project" value="TreeGrafter"/>
</dbReference>
<comment type="caution">
    <text evidence="6">The sequence shown here is derived from an EMBL/GenBank/DDBJ whole genome shotgun (WGS) entry which is preliminary data.</text>
</comment>
<dbReference type="EMBL" id="AATQ01000043">
    <property type="protein sequence ID" value="EAU44560.1"/>
    <property type="molecule type" value="Genomic_DNA"/>
</dbReference>
<evidence type="ECO:0000256" key="3">
    <source>
        <dbReference type="ARBA" id="ARBA00023163"/>
    </source>
</evidence>
<dbReference type="PANTHER" id="PTHR30136:SF8">
    <property type="entry name" value="TRANSCRIPTIONAL REGULATORY PROTEIN"/>
    <property type="match status" value="1"/>
</dbReference>
<dbReference type="SMART" id="SM00346">
    <property type="entry name" value="HTH_ICLR"/>
    <property type="match status" value="1"/>
</dbReference>
<dbReference type="InterPro" id="IPR029016">
    <property type="entry name" value="GAF-like_dom_sf"/>
</dbReference>
<dbReference type="Pfam" id="PF01614">
    <property type="entry name" value="IclR_C"/>
    <property type="match status" value="1"/>
</dbReference>
<accession>Q0FK45</accession>
<dbReference type="InterPro" id="IPR036388">
    <property type="entry name" value="WH-like_DNA-bd_sf"/>
</dbReference>
<dbReference type="Proteomes" id="UP000006230">
    <property type="component" value="Unassembled WGS sequence"/>
</dbReference>
<proteinExistence type="predicted"/>
<dbReference type="GO" id="GO:0003700">
    <property type="term" value="F:DNA-binding transcription factor activity"/>
    <property type="evidence" value="ECO:0007669"/>
    <property type="project" value="TreeGrafter"/>
</dbReference>
<protein>
    <submittedName>
        <fullName evidence="6">Transcriptional regulatory protein</fullName>
    </submittedName>
</protein>
<feature type="domain" description="IclR-ED" evidence="5">
    <location>
        <begin position="71"/>
        <end position="260"/>
    </location>
</feature>
<gene>
    <name evidence="6" type="ORF">R2601_06203</name>
</gene>
<evidence type="ECO:0000259" key="5">
    <source>
        <dbReference type="PROSITE" id="PS51078"/>
    </source>
</evidence>
<dbReference type="RefSeq" id="WP_007803085.1">
    <property type="nucleotide sequence ID" value="NZ_DS022277.1"/>
</dbReference>
<evidence type="ECO:0000256" key="1">
    <source>
        <dbReference type="ARBA" id="ARBA00023015"/>
    </source>
</evidence>
<dbReference type="SUPFAM" id="SSF55781">
    <property type="entry name" value="GAF domain-like"/>
    <property type="match status" value="1"/>
</dbReference>